<sequence length="129" mass="15024">MRKYHKIVTPVRQRVCDGLAMDNNMEKAEPTSSFFSNGEDNLIRKHLNSLLMNPVIFTIEKETQIPINRAVSICDHIFLSSELLHENSISKQWIPFAPDPDHYKKQIKPANYQFKREEFPQSSSHIPTE</sequence>
<protein>
    <submittedName>
        <fullName evidence="1">Uncharacterized protein</fullName>
    </submittedName>
</protein>
<keyword evidence="2" id="KW-1185">Reference proteome</keyword>
<dbReference type="AlphaFoldDB" id="A0A085LLN3"/>
<dbReference type="EMBL" id="KL363413">
    <property type="protein sequence ID" value="KFD45879.1"/>
    <property type="molecule type" value="Genomic_DNA"/>
</dbReference>
<proteinExistence type="predicted"/>
<accession>A0A085LLN3</accession>
<evidence type="ECO:0000313" key="2">
    <source>
        <dbReference type="Proteomes" id="UP000030764"/>
    </source>
</evidence>
<gene>
    <name evidence="1" type="ORF">M513_13244</name>
</gene>
<name>A0A085LLN3_9BILA</name>
<organism evidence="1 2">
    <name type="scientific">Trichuris suis</name>
    <name type="common">pig whipworm</name>
    <dbReference type="NCBI Taxonomy" id="68888"/>
    <lineage>
        <taxon>Eukaryota</taxon>
        <taxon>Metazoa</taxon>
        <taxon>Ecdysozoa</taxon>
        <taxon>Nematoda</taxon>
        <taxon>Enoplea</taxon>
        <taxon>Dorylaimia</taxon>
        <taxon>Trichinellida</taxon>
        <taxon>Trichuridae</taxon>
        <taxon>Trichuris</taxon>
    </lineage>
</organism>
<evidence type="ECO:0000313" key="1">
    <source>
        <dbReference type="EMBL" id="KFD45879.1"/>
    </source>
</evidence>
<dbReference type="Proteomes" id="UP000030764">
    <property type="component" value="Unassembled WGS sequence"/>
</dbReference>
<reference evidence="1 2" key="1">
    <citation type="journal article" date="2014" name="Nat. Genet.">
        <title>Genome and transcriptome of the porcine whipworm Trichuris suis.</title>
        <authorList>
            <person name="Jex A.R."/>
            <person name="Nejsum P."/>
            <person name="Schwarz E.M."/>
            <person name="Hu L."/>
            <person name="Young N.D."/>
            <person name="Hall R.S."/>
            <person name="Korhonen P.K."/>
            <person name="Liao S."/>
            <person name="Thamsborg S."/>
            <person name="Xia J."/>
            <person name="Xu P."/>
            <person name="Wang S."/>
            <person name="Scheerlinck J.P."/>
            <person name="Hofmann A."/>
            <person name="Sternberg P.W."/>
            <person name="Wang J."/>
            <person name="Gasser R.B."/>
        </authorList>
    </citation>
    <scope>NUCLEOTIDE SEQUENCE [LARGE SCALE GENOMIC DNA]</scope>
    <source>
        <strain evidence="1">DCEP-RM93M</strain>
    </source>
</reference>